<gene>
    <name evidence="1" type="ORF">GCM10023165_16570</name>
</gene>
<proteinExistence type="predicted"/>
<evidence type="ECO:0000313" key="1">
    <source>
        <dbReference type="EMBL" id="GAA4338078.1"/>
    </source>
</evidence>
<name>A0ABP8HE26_9BURK</name>
<dbReference type="Proteomes" id="UP001500975">
    <property type="component" value="Unassembled WGS sequence"/>
</dbReference>
<keyword evidence="2" id="KW-1185">Reference proteome</keyword>
<evidence type="ECO:0000313" key="2">
    <source>
        <dbReference type="Proteomes" id="UP001500975"/>
    </source>
</evidence>
<sequence length="77" mass="8768">MGHLERRRRPAAGPELNEDNPFAVKFLGPRNEACYVLCHQPKSFDWRARGARAHPWKQAPPAVFRSACEELASILEI</sequence>
<protein>
    <submittedName>
        <fullName evidence="1">Uncharacterized protein</fullName>
    </submittedName>
</protein>
<comment type="caution">
    <text evidence="1">The sequence shown here is derived from an EMBL/GenBank/DDBJ whole genome shotgun (WGS) entry which is preliminary data.</text>
</comment>
<organism evidence="1 2">
    <name type="scientific">Variovorax defluvii</name>
    <dbReference type="NCBI Taxonomy" id="913761"/>
    <lineage>
        <taxon>Bacteria</taxon>
        <taxon>Pseudomonadati</taxon>
        <taxon>Pseudomonadota</taxon>
        <taxon>Betaproteobacteria</taxon>
        <taxon>Burkholderiales</taxon>
        <taxon>Comamonadaceae</taxon>
        <taxon>Variovorax</taxon>
    </lineage>
</organism>
<dbReference type="EMBL" id="BAABGJ010000012">
    <property type="protein sequence ID" value="GAA4338078.1"/>
    <property type="molecule type" value="Genomic_DNA"/>
</dbReference>
<accession>A0ABP8HE26</accession>
<reference evidence="2" key="1">
    <citation type="journal article" date="2019" name="Int. J. Syst. Evol. Microbiol.">
        <title>The Global Catalogue of Microorganisms (GCM) 10K type strain sequencing project: providing services to taxonomists for standard genome sequencing and annotation.</title>
        <authorList>
            <consortium name="The Broad Institute Genomics Platform"/>
            <consortium name="The Broad Institute Genome Sequencing Center for Infectious Disease"/>
            <person name="Wu L."/>
            <person name="Ma J."/>
        </authorList>
    </citation>
    <scope>NUCLEOTIDE SEQUENCE [LARGE SCALE GENOMIC DNA]</scope>
    <source>
        <strain evidence="2">JCM 17804</strain>
    </source>
</reference>